<name>A0AAV7R2A4_PLEWA</name>
<accession>A0AAV7R2A4</accession>
<proteinExistence type="predicted"/>
<dbReference type="AlphaFoldDB" id="A0AAV7R2A4"/>
<organism evidence="1 2">
    <name type="scientific">Pleurodeles waltl</name>
    <name type="common">Iberian ribbed newt</name>
    <dbReference type="NCBI Taxonomy" id="8319"/>
    <lineage>
        <taxon>Eukaryota</taxon>
        <taxon>Metazoa</taxon>
        <taxon>Chordata</taxon>
        <taxon>Craniata</taxon>
        <taxon>Vertebrata</taxon>
        <taxon>Euteleostomi</taxon>
        <taxon>Amphibia</taxon>
        <taxon>Batrachia</taxon>
        <taxon>Caudata</taxon>
        <taxon>Salamandroidea</taxon>
        <taxon>Salamandridae</taxon>
        <taxon>Pleurodelinae</taxon>
        <taxon>Pleurodeles</taxon>
    </lineage>
</organism>
<sequence>CRPRSRTKPSVEQVAEEHTRLLRATMQFVRIRWRRHRIMVTLTVSATPTLTP</sequence>
<evidence type="ECO:0000313" key="1">
    <source>
        <dbReference type="EMBL" id="KAJ1145802.1"/>
    </source>
</evidence>
<feature type="non-terminal residue" evidence="1">
    <location>
        <position position="1"/>
    </location>
</feature>
<dbReference type="Proteomes" id="UP001066276">
    <property type="component" value="Chromosome 6"/>
</dbReference>
<comment type="caution">
    <text evidence="1">The sequence shown here is derived from an EMBL/GenBank/DDBJ whole genome shotgun (WGS) entry which is preliminary data.</text>
</comment>
<keyword evidence="2" id="KW-1185">Reference proteome</keyword>
<gene>
    <name evidence="1" type="ORF">NDU88_012086</name>
</gene>
<reference evidence="1" key="1">
    <citation type="journal article" date="2022" name="bioRxiv">
        <title>Sequencing and chromosome-scale assembly of the giantPleurodeles waltlgenome.</title>
        <authorList>
            <person name="Brown T."/>
            <person name="Elewa A."/>
            <person name="Iarovenko S."/>
            <person name="Subramanian E."/>
            <person name="Araus A.J."/>
            <person name="Petzold A."/>
            <person name="Susuki M."/>
            <person name="Suzuki K.-i.T."/>
            <person name="Hayashi T."/>
            <person name="Toyoda A."/>
            <person name="Oliveira C."/>
            <person name="Osipova E."/>
            <person name="Leigh N.D."/>
            <person name="Simon A."/>
            <person name="Yun M.H."/>
        </authorList>
    </citation>
    <scope>NUCLEOTIDE SEQUENCE</scope>
    <source>
        <strain evidence="1">20211129_DDA</strain>
        <tissue evidence="1">Liver</tissue>
    </source>
</reference>
<protein>
    <submittedName>
        <fullName evidence="1">Uncharacterized protein</fullName>
    </submittedName>
</protein>
<evidence type="ECO:0000313" key="2">
    <source>
        <dbReference type="Proteomes" id="UP001066276"/>
    </source>
</evidence>
<dbReference type="EMBL" id="JANPWB010000010">
    <property type="protein sequence ID" value="KAJ1145802.1"/>
    <property type="molecule type" value="Genomic_DNA"/>
</dbReference>